<evidence type="ECO:0000256" key="1">
    <source>
        <dbReference type="SAM" id="SignalP"/>
    </source>
</evidence>
<dbReference type="OrthoDB" id="9760040at2"/>
<evidence type="ECO:0000313" key="2">
    <source>
        <dbReference type="EMBL" id="AYB34137.1"/>
    </source>
</evidence>
<organism evidence="2 3">
    <name type="scientific">Chryseolinea soli</name>
    <dbReference type="NCBI Taxonomy" id="2321403"/>
    <lineage>
        <taxon>Bacteria</taxon>
        <taxon>Pseudomonadati</taxon>
        <taxon>Bacteroidota</taxon>
        <taxon>Cytophagia</taxon>
        <taxon>Cytophagales</taxon>
        <taxon>Fulvivirgaceae</taxon>
        <taxon>Chryseolinea</taxon>
    </lineage>
</organism>
<dbReference type="PANTHER" id="PTHR33361">
    <property type="entry name" value="GLR0591 PROTEIN"/>
    <property type="match status" value="1"/>
</dbReference>
<dbReference type="Pfam" id="PF05960">
    <property type="entry name" value="DUF885"/>
    <property type="match status" value="1"/>
</dbReference>
<reference evidence="3" key="1">
    <citation type="submission" date="2018-09" db="EMBL/GenBank/DDBJ databases">
        <title>Chryseolinea sp. KIS68-18 isolated from soil.</title>
        <authorList>
            <person name="Weon H.-Y."/>
            <person name="Kwon S.-W."/>
            <person name="Lee S.A."/>
        </authorList>
    </citation>
    <scope>NUCLEOTIDE SEQUENCE [LARGE SCALE GENOMIC DNA]</scope>
    <source>
        <strain evidence="3">KIS68-18</strain>
    </source>
</reference>
<proteinExistence type="predicted"/>
<name>A0A385SVF5_9BACT</name>
<keyword evidence="3" id="KW-1185">Reference proteome</keyword>
<dbReference type="EMBL" id="CP032382">
    <property type="protein sequence ID" value="AYB34137.1"/>
    <property type="molecule type" value="Genomic_DNA"/>
</dbReference>
<gene>
    <name evidence="2" type="ORF">D4L85_27720</name>
</gene>
<sequence length="595" mass="67950">MRKLVLLSLPMLLFMAACNKVPKSEVAAIKPTLDTLVSDFYEDYLKFSPLNATVIGDNRYDSLLPNTLTADYRNQVKELYTRYRDRVTAYDRASLSEDDQMNYDVLLWECDIALDGLKFKDYLMPVNQFSAMHLFVGQMASGASIHPFKTVQDYDNWLSRLHKYEAWCDTALVNMKKGIAEGYVLPKVLVQKTIPQFASMDHGPVKDHLFYTPIKNMPADFSADDKARLTKAYTEMIEKHIIPAHHKIKQFLETDYLKAATDKSGIDAIPGGKDYYNYLIRLYTTTTKPADEIFALGKSEVDRITKEMEAVKEQVGFKGDLKAFFLSLRTKKELTPFTKPEQVIAHFNEIHERMKPNLVKLFSKAPKTPFEVRRTEAFREASASAEYNPGSKDGSRPGVFYVPIPDVKKYNILSDEDLFLHEAIPGHHYQIALQMENTTLPKFRTITNYSAYAEGWGLYSESLGKELGLYTDPYQYFGMLSAEMHRAIRLVVDAGIHTQGWTREQAIQYSKDHEARTEQSIVAEIERYMAIPGQALSYKIGQLKIRELRAKAEKELGDKFNISEFHNQVLDSGGIPLNVLEGKIDRWIASLKKPA</sequence>
<evidence type="ECO:0000313" key="3">
    <source>
        <dbReference type="Proteomes" id="UP000266183"/>
    </source>
</evidence>
<feature type="signal peptide" evidence="1">
    <location>
        <begin position="1"/>
        <end position="19"/>
    </location>
</feature>
<dbReference type="PANTHER" id="PTHR33361:SF16">
    <property type="entry name" value="DUF885 DOMAIN-CONTAINING PROTEIN"/>
    <property type="match status" value="1"/>
</dbReference>
<dbReference type="PROSITE" id="PS51257">
    <property type="entry name" value="PROKAR_LIPOPROTEIN"/>
    <property type="match status" value="1"/>
</dbReference>
<dbReference type="Proteomes" id="UP000266183">
    <property type="component" value="Chromosome"/>
</dbReference>
<feature type="chain" id="PRO_5017403014" evidence="1">
    <location>
        <begin position="20"/>
        <end position="595"/>
    </location>
</feature>
<dbReference type="RefSeq" id="WP_119757358.1">
    <property type="nucleotide sequence ID" value="NZ_CP032382.1"/>
</dbReference>
<dbReference type="KEGG" id="chk:D4L85_27720"/>
<accession>A0A385SVF5</accession>
<dbReference type="InterPro" id="IPR010281">
    <property type="entry name" value="DUF885"/>
</dbReference>
<protein>
    <submittedName>
        <fullName evidence="2">DUF885 domain-containing protein</fullName>
    </submittedName>
</protein>
<dbReference type="AlphaFoldDB" id="A0A385SVF5"/>
<keyword evidence="1" id="KW-0732">Signal</keyword>